<dbReference type="EMBL" id="HBIX01013718">
    <property type="protein sequence ID" value="CAE0717353.1"/>
    <property type="molecule type" value="Transcribed_RNA"/>
</dbReference>
<organism evidence="1">
    <name type="scientific">Pseudo-nitzschia australis</name>
    <dbReference type="NCBI Taxonomy" id="44445"/>
    <lineage>
        <taxon>Eukaryota</taxon>
        <taxon>Sar</taxon>
        <taxon>Stramenopiles</taxon>
        <taxon>Ochrophyta</taxon>
        <taxon>Bacillariophyta</taxon>
        <taxon>Bacillariophyceae</taxon>
        <taxon>Bacillariophycidae</taxon>
        <taxon>Bacillariales</taxon>
        <taxon>Bacillariaceae</taxon>
        <taxon>Pseudo-nitzschia</taxon>
    </lineage>
</organism>
<protein>
    <submittedName>
        <fullName evidence="1">Uncharacterized protein</fullName>
    </submittedName>
</protein>
<proteinExistence type="predicted"/>
<reference evidence="1" key="1">
    <citation type="submission" date="2021-01" db="EMBL/GenBank/DDBJ databases">
        <authorList>
            <person name="Corre E."/>
            <person name="Pelletier E."/>
            <person name="Niang G."/>
            <person name="Scheremetjew M."/>
            <person name="Finn R."/>
            <person name="Kale V."/>
            <person name="Holt S."/>
            <person name="Cochrane G."/>
            <person name="Meng A."/>
            <person name="Brown T."/>
            <person name="Cohen L."/>
        </authorList>
    </citation>
    <scope>NUCLEOTIDE SEQUENCE</scope>
    <source>
        <strain evidence="1">10249 10 AB</strain>
    </source>
</reference>
<evidence type="ECO:0000313" key="1">
    <source>
        <dbReference type="EMBL" id="CAE0717353.1"/>
    </source>
</evidence>
<sequence>MTEIALRFVSLHAEQLSIDADFKRSQPLPKLEEVIDSRFHNRNSTPTMTAEDSRIDRLSSGESIIDPYIELDALACRTPNGITAKSYLAEHHRRDADWETDGKLTG</sequence>
<gene>
    <name evidence="1" type="ORF">PAUS00366_LOCUS10105</name>
</gene>
<dbReference type="AlphaFoldDB" id="A0A7S4AIZ0"/>
<accession>A0A7S4AIZ0</accession>
<name>A0A7S4AIZ0_9STRA</name>